<dbReference type="Pfam" id="PF03150">
    <property type="entry name" value="CCP_MauG"/>
    <property type="match status" value="1"/>
</dbReference>
<dbReference type="GO" id="GO:0046872">
    <property type="term" value="F:metal ion binding"/>
    <property type="evidence" value="ECO:0007669"/>
    <property type="project" value="UniProtKB-KW"/>
</dbReference>
<evidence type="ECO:0000256" key="8">
    <source>
        <dbReference type="ARBA" id="ARBA00022982"/>
    </source>
</evidence>
<keyword evidence="6" id="KW-0732">Signal</keyword>
<dbReference type="FunFam" id="1.10.760.10:FF:000019">
    <property type="entry name" value="Di-heme cytochrome C peroxidase"/>
    <property type="match status" value="1"/>
</dbReference>
<dbReference type="EMBL" id="FQUQ01000001">
    <property type="protein sequence ID" value="SHE75631.1"/>
    <property type="molecule type" value="Genomic_DNA"/>
</dbReference>
<evidence type="ECO:0000313" key="17">
    <source>
        <dbReference type="Proteomes" id="UP000184287"/>
    </source>
</evidence>
<evidence type="ECO:0000256" key="4">
    <source>
        <dbReference type="ARBA" id="ARBA00022617"/>
    </source>
</evidence>
<feature type="binding site" description="covalent" evidence="13">
    <location>
        <position position="238"/>
    </location>
    <ligand>
        <name>heme c</name>
        <dbReference type="ChEBI" id="CHEBI:61717"/>
        <label>2</label>
    </ligand>
</feature>
<dbReference type="InterPro" id="IPR051395">
    <property type="entry name" value="Cytochrome_c_Peroxidase/MauG"/>
</dbReference>
<comment type="subcellular location">
    <subcellularLocation>
        <location evidence="1">Periplasm</location>
    </subcellularLocation>
</comment>
<evidence type="ECO:0000256" key="12">
    <source>
        <dbReference type="ARBA" id="ARBA00073576"/>
    </source>
</evidence>
<dbReference type="PIRSF" id="PIRSF000294">
    <property type="entry name" value="Cytochrome-c_peroxidase"/>
    <property type="match status" value="1"/>
</dbReference>
<gene>
    <name evidence="16" type="ORF">SAMN04488522_1011115</name>
</gene>
<keyword evidence="4 13" id="KW-0349">Heme</keyword>
<evidence type="ECO:0000256" key="1">
    <source>
        <dbReference type="ARBA" id="ARBA00004418"/>
    </source>
</evidence>
<keyword evidence="7" id="KW-0574">Periplasm</keyword>
<dbReference type="OrthoDB" id="9805202at2"/>
<comment type="function">
    <text evidence="11">Involved in methylamine metabolism. Essential for the maturation of the beta subunit of MADH, presumably via a step in the biosynthesis of tryptophan tryptophylquinone (TTQ), the cofactor of MADH.</text>
</comment>
<evidence type="ECO:0000256" key="9">
    <source>
        <dbReference type="ARBA" id="ARBA00023002"/>
    </source>
</evidence>
<keyword evidence="8" id="KW-0249">Electron transport</keyword>
<evidence type="ECO:0000259" key="15">
    <source>
        <dbReference type="PROSITE" id="PS51007"/>
    </source>
</evidence>
<reference evidence="17" key="1">
    <citation type="submission" date="2016-11" db="EMBL/GenBank/DDBJ databases">
        <authorList>
            <person name="Varghese N."/>
            <person name="Submissions S."/>
        </authorList>
    </citation>
    <scope>NUCLEOTIDE SEQUENCE [LARGE SCALE GENOMIC DNA]</scope>
    <source>
        <strain evidence="17">DSM 16990</strain>
    </source>
</reference>
<evidence type="ECO:0000256" key="11">
    <source>
        <dbReference type="ARBA" id="ARBA00058991"/>
    </source>
</evidence>
<dbReference type="STRING" id="288992.SAMN04488522_1011115"/>
<dbReference type="PROSITE" id="PS51007">
    <property type="entry name" value="CYTC"/>
    <property type="match status" value="1"/>
</dbReference>
<proteinExistence type="predicted"/>
<evidence type="ECO:0000256" key="2">
    <source>
        <dbReference type="ARBA" id="ARBA00004856"/>
    </source>
</evidence>
<keyword evidence="16" id="KW-0575">Peroxidase</keyword>
<evidence type="ECO:0000256" key="14">
    <source>
        <dbReference type="PIRSR" id="PIRSR000294-2"/>
    </source>
</evidence>
<feature type="binding site" description="axial binding residue" evidence="14">
    <location>
        <position position="97"/>
    </location>
    <ligand>
        <name>heme c</name>
        <dbReference type="ChEBI" id="CHEBI:61717"/>
        <label>1</label>
    </ligand>
    <ligandPart>
        <name>Fe</name>
        <dbReference type="ChEBI" id="CHEBI:18248"/>
    </ligandPart>
</feature>
<evidence type="ECO:0000256" key="5">
    <source>
        <dbReference type="ARBA" id="ARBA00022723"/>
    </source>
</evidence>
<dbReference type="InterPro" id="IPR004852">
    <property type="entry name" value="Di-haem_cyt_c_peroxidsae"/>
</dbReference>
<evidence type="ECO:0000256" key="10">
    <source>
        <dbReference type="ARBA" id="ARBA00023004"/>
    </source>
</evidence>
<keyword evidence="9" id="KW-0560">Oxidoreductase</keyword>
<dbReference type="InterPro" id="IPR026259">
    <property type="entry name" value="MauG/Cytc_peroxidase"/>
</dbReference>
<comment type="pathway">
    <text evidence="2">One-carbon metabolism; methylamine degradation.</text>
</comment>
<evidence type="ECO:0000256" key="13">
    <source>
        <dbReference type="PIRSR" id="PIRSR000294-1"/>
    </source>
</evidence>
<dbReference type="RefSeq" id="WP_073228426.1">
    <property type="nucleotide sequence ID" value="NZ_FQUQ01000001.1"/>
</dbReference>
<dbReference type="GO" id="GO:0009055">
    <property type="term" value="F:electron transfer activity"/>
    <property type="evidence" value="ECO:0007669"/>
    <property type="project" value="InterPro"/>
</dbReference>
<feature type="binding site" description="covalent" evidence="13">
    <location>
        <position position="241"/>
    </location>
    <ligand>
        <name>heme c</name>
        <dbReference type="ChEBI" id="CHEBI:61717"/>
        <label>2</label>
    </ligand>
</feature>
<evidence type="ECO:0000256" key="6">
    <source>
        <dbReference type="ARBA" id="ARBA00022729"/>
    </source>
</evidence>
<protein>
    <recommendedName>
        <fullName evidence="12">Methylamine utilization protein MauG</fullName>
    </recommendedName>
</protein>
<comment type="PTM">
    <text evidence="13">Binds 2 heme groups per subunit.</text>
</comment>
<feature type="binding site" description="covalent" evidence="13">
    <location>
        <position position="93"/>
    </location>
    <ligand>
        <name>heme c</name>
        <dbReference type="ChEBI" id="CHEBI:61717"/>
        <label>1</label>
    </ligand>
</feature>
<dbReference type="GO" id="GO:0004130">
    <property type="term" value="F:cytochrome-c peroxidase activity"/>
    <property type="evidence" value="ECO:0007669"/>
    <property type="project" value="TreeGrafter"/>
</dbReference>
<name>A0A1M4W2Y3_9SPHI</name>
<dbReference type="AlphaFoldDB" id="A0A1M4W2Y3"/>
<feature type="binding site" description="axial binding residue" evidence="14">
    <location>
        <position position="242"/>
    </location>
    <ligand>
        <name>heme c</name>
        <dbReference type="ChEBI" id="CHEBI:61717"/>
        <label>2</label>
    </ligand>
    <ligandPart>
        <name>Fe</name>
        <dbReference type="ChEBI" id="CHEBI:18248"/>
    </ligandPart>
</feature>
<dbReference type="PANTHER" id="PTHR30600">
    <property type="entry name" value="CYTOCHROME C PEROXIDASE-RELATED"/>
    <property type="match status" value="1"/>
</dbReference>
<keyword evidence="10 14" id="KW-0408">Iron</keyword>
<comment type="cofactor">
    <cofactor evidence="13">
        <name>heme</name>
        <dbReference type="ChEBI" id="CHEBI:30413"/>
    </cofactor>
    <text evidence="13">Binds 2 heme groups.</text>
</comment>
<dbReference type="Gene3D" id="1.10.760.10">
    <property type="entry name" value="Cytochrome c-like domain"/>
    <property type="match status" value="2"/>
</dbReference>
<feature type="domain" description="Cytochrome c" evidence="15">
    <location>
        <begin position="223"/>
        <end position="360"/>
    </location>
</feature>
<keyword evidence="5 14" id="KW-0479">Metal-binding</keyword>
<feature type="binding site" description="covalent" evidence="13">
    <location>
        <position position="96"/>
    </location>
    <ligand>
        <name>heme c</name>
        <dbReference type="ChEBI" id="CHEBI:61717"/>
        <label>1</label>
    </ligand>
</feature>
<keyword evidence="3" id="KW-0813">Transport</keyword>
<dbReference type="InterPro" id="IPR036909">
    <property type="entry name" value="Cyt_c-like_dom_sf"/>
</dbReference>
<keyword evidence="17" id="KW-1185">Reference proteome</keyword>
<dbReference type="GO" id="GO:0042597">
    <property type="term" value="C:periplasmic space"/>
    <property type="evidence" value="ECO:0007669"/>
    <property type="project" value="UniProtKB-SubCell"/>
</dbReference>
<evidence type="ECO:0000256" key="7">
    <source>
        <dbReference type="ARBA" id="ARBA00022764"/>
    </source>
</evidence>
<dbReference type="SUPFAM" id="SSF46626">
    <property type="entry name" value="Cytochrome c"/>
    <property type="match status" value="2"/>
</dbReference>
<accession>A0A1M4W2Y3</accession>
<dbReference type="GO" id="GO:0020037">
    <property type="term" value="F:heme binding"/>
    <property type="evidence" value="ECO:0007669"/>
    <property type="project" value="InterPro"/>
</dbReference>
<dbReference type="PANTHER" id="PTHR30600:SF10">
    <property type="entry name" value="BLL6722 PROTEIN"/>
    <property type="match status" value="1"/>
</dbReference>
<evidence type="ECO:0000313" key="16">
    <source>
        <dbReference type="EMBL" id="SHE75631.1"/>
    </source>
</evidence>
<dbReference type="InterPro" id="IPR009056">
    <property type="entry name" value="Cyt_c-like_dom"/>
</dbReference>
<dbReference type="Proteomes" id="UP000184287">
    <property type="component" value="Unassembled WGS sequence"/>
</dbReference>
<evidence type="ECO:0000256" key="3">
    <source>
        <dbReference type="ARBA" id="ARBA00022448"/>
    </source>
</evidence>
<sequence>MYRTFFIVSFLLVFVVGSAFLSDDDEENLRSLYSKPVAQWPEPTVDTLVKWTELTALPPVDTNYFDLMDQPKVMLGKLLFFDPLLSGSSQISCSSCHDPEIAWGDKRSVALGNDHLTGNRNSISLLNVAERKSMFWDGRAGTLEEQAEGPLTAHHEMAMKPAALPKKLGRIKPYRDLFKQAFGKEKITYPQILESLAAFERTIRSRSSRFDRFVNGDHQALNNQEIHGLHLFRTKARCMNCHSGQYFTDEGFHNIGLTYYKREQQDLGKYLVSGKPEDVGRFRTPSLRDVLHTGPWMHNGFFDNITGVINMYNSGMHMVDPTPEEAAADPLFPKTDVLLKPLKLTDGEIRAIVAFMGAITASEYHMERPKLPR</sequence>
<organism evidence="16 17">
    <name type="scientific">Pedobacter caeni</name>
    <dbReference type="NCBI Taxonomy" id="288992"/>
    <lineage>
        <taxon>Bacteria</taxon>
        <taxon>Pseudomonadati</taxon>
        <taxon>Bacteroidota</taxon>
        <taxon>Sphingobacteriia</taxon>
        <taxon>Sphingobacteriales</taxon>
        <taxon>Sphingobacteriaceae</taxon>
        <taxon>Pedobacter</taxon>
    </lineage>
</organism>